<dbReference type="InterPro" id="IPR036047">
    <property type="entry name" value="F-box-like_dom_sf"/>
</dbReference>
<evidence type="ECO:0000313" key="3">
    <source>
        <dbReference type="Proteomes" id="UP000707451"/>
    </source>
</evidence>
<comment type="caution">
    <text evidence="2">The sequence shown here is derived from an EMBL/GenBank/DDBJ whole genome shotgun (WGS) entry which is preliminary data.</text>
</comment>
<dbReference type="OrthoDB" id="2449472at2759"/>
<evidence type="ECO:0000259" key="1">
    <source>
        <dbReference type="Pfam" id="PF12937"/>
    </source>
</evidence>
<dbReference type="Proteomes" id="UP000707451">
    <property type="component" value="Unassembled WGS sequence"/>
</dbReference>
<organism evidence="2 3">
    <name type="scientific">Linnemannia hyalina</name>
    <dbReference type="NCBI Taxonomy" id="64524"/>
    <lineage>
        <taxon>Eukaryota</taxon>
        <taxon>Fungi</taxon>
        <taxon>Fungi incertae sedis</taxon>
        <taxon>Mucoromycota</taxon>
        <taxon>Mortierellomycotina</taxon>
        <taxon>Mortierellomycetes</taxon>
        <taxon>Mortierellales</taxon>
        <taxon>Mortierellaceae</taxon>
        <taxon>Linnemannia</taxon>
    </lineage>
</organism>
<dbReference type="SUPFAM" id="SSF81383">
    <property type="entry name" value="F-box domain"/>
    <property type="match status" value="1"/>
</dbReference>
<proteinExistence type="predicted"/>
<evidence type="ECO:0000313" key="2">
    <source>
        <dbReference type="EMBL" id="KAG9072901.1"/>
    </source>
</evidence>
<reference evidence="2" key="1">
    <citation type="submission" date="2021-06" db="EMBL/GenBank/DDBJ databases">
        <title>Genome Sequence of Mortierella hyaline Strain SCG-10, a Cold-Adapted, Nitrate-Reducing Fungus Isolated from Soil in Minnesota, USA.</title>
        <authorList>
            <person name="Aldossari N."/>
        </authorList>
    </citation>
    <scope>NUCLEOTIDE SEQUENCE</scope>
    <source>
        <strain evidence="2">SCG-10</strain>
    </source>
</reference>
<feature type="domain" description="F-box" evidence="1">
    <location>
        <begin position="2"/>
        <end position="44"/>
    </location>
</feature>
<keyword evidence="3" id="KW-1185">Reference proteome</keyword>
<dbReference type="Pfam" id="PF12937">
    <property type="entry name" value="F-box-like"/>
    <property type="match status" value="1"/>
</dbReference>
<dbReference type="AlphaFoldDB" id="A0A9P7Y752"/>
<sequence length="315" mass="37160">MPHIPTEVLLTIGELLDGRSLAACLQVARDWYDALCPFVWTTISERQWTNYTFPPVSWIPLINDNGHLIASQEQRKAKIDWGLQQTRYLTFYNNNALAKKLPWYKSSRLPRQILMIQLVHVVQRTLNLVRFSLVMMYHGPDDVNLATMLELLHQKPMLEAVEIDLPYRTRLVPIKHHFQLFARLKELKIGGDWYRGVKTLGFTPDNITPWKLKHLTIDRLDMSFFRFCPSLERLTFSSSINGYRDPESLEVREVIMEQLRQLIKLVTFIFEENYHHPEYEYKIQQEKTGTGEDRWALTSDDVVRTYSLVQLLHMI</sequence>
<name>A0A9P7Y752_9FUNG</name>
<protein>
    <recommendedName>
        <fullName evidence="1">F-box domain-containing protein</fullName>
    </recommendedName>
</protein>
<dbReference type="EMBL" id="JAHRHY010000001">
    <property type="protein sequence ID" value="KAG9072901.1"/>
    <property type="molecule type" value="Genomic_DNA"/>
</dbReference>
<accession>A0A9P7Y752</accession>
<dbReference type="Gene3D" id="1.20.1280.50">
    <property type="match status" value="1"/>
</dbReference>
<gene>
    <name evidence="2" type="ORF">KI688_000682</name>
</gene>
<dbReference type="InterPro" id="IPR001810">
    <property type="entry name" value="F-box_dom"/>
</dbReference>